<accession>A0A9D0ZU29</accession>
<dbReference type="SUPFAM" id="SSF52058">
    <property type="entry name" value="L domain-like"/>
    <property type="match status" value="1"/>
</dbReference>
<name>A0A9D0ZU29_9FIRM</name>
<dbReference type="PANTHER" id="PTHR45661">
    <property type="entry name" value="SURFACE ANTIGEN"/>
    <property type="match status" value="1"/>
</dbReference>
<dbReference type="InterPro" id="IPR013783">
    <property type="entry name" value="Ig-like_fold"/>
</dbReference>
<dbReference type="CDD" id="cd00063">
    <property type="entry name" value="FN3"/>
    <property type="match status" value="1"/>
</dbReference>
<gene>
    <name evidence="3" type="ORF">IAB26_03880</name>
</gene>
<dbReference type="AlphaFoldDB" id="A0A9D0ZU29"/>
<dbReference type="EMBL" id="DVFT01000053">
    <property type="protein sequence ID" value="HIQ95682.1"/>
    <property type="molecule type" value="Genomic_DNA"/>
</dbReference>
<evidence type="ECO:0000313" key="4">
    <source>
        <dbReference type="Proteomes" id="UP000886886"/>
    </source>
</evidence>
<feature type="signal peptide" evidence="1">
    <location>
        <begin position="1"/>
        <end position="33"/>
    </location>
</feature>
<sequence length="742" mass="79873">MRVQEKKWKFGIAAMLCLLLGIFCMGSALPANAQELLESALPESAQKNSLQKGGMTYAVSGGTLTVQGSGELADVASALEETGEGSAEEITAVIVEDGITSIGSKAFTGFENLSSIQLPDSLTSIKEFAFWECQSLKSVTVPDSVRYLGIGVFQECTSLESAVIGSGVTKLPIQLFRSCRSLKSVMFRGQVEEIGEQCFCYCTSLGSFTVPDSVLNVGKNAFFGCQSLTLTMPDALEANGDGSYQQRGGILVEGSRLYSEAGTMLNLVNQEREKQGLPALSMDAELLEEAMERAAELAIDFSHVRPDGTNFSTVSAKVKTENIAAGNSSTQEIYSDWISSAGHRANILDTEVKSIGIGCFAQGETRYWVQLFSDEAAERTGSGLDGKAKVRIRARAGAYPMSLEKDTWILEPRKSAELVVLLKNKGNPLLTAKISPETFWWSSSNEEAVRVENGKITAAGSGKATVTAALKDGGSEKLKASVTVNTKVTKIRLEDKTIRLALGETYRLKPEVRPKDAYDPSLSYESSKPSVVSVNRKGLLRAKKKGTARITIESRDGGARVQVKVIVGDYPSSIRLSGVPRKMAVKDKVRLQAAVLPQGTKYTGVRWSSSDRTIAAVNKNGVVTAKKPGKATITCQARFGATAKKSVTITVVPEAPAYRATAGKRELTLKIKPVKGAVQYTVYLSTKPDRGFKKAEVTKERTCTIDGLRKGKTYYVKVRAAGKAGRRLLAGEFGSVKKVKVK</sequence>
<proteinExistence type="predicted"/>
<dbReference type="Gene3D" id="3.40.33.10">
    <property type="entry name" value="CAP"/>
    <property type="match status" value="1"/>
</dbReference>
<dbReference type="Pfam" id="PF02368">
    <property type="entry name" value="Big_2"/>
    <property type="match status" value="2"/>
</dbReference>
<dbReference type="InterPro" id="IPR053139">
    <property type="entry name" value="Surface_bspA-like"/>
</dbReference>
<dbReference type="PANTHER" id="PTHR45661:SF3">
    <property type="entry name" value="IG-LIKE DOMAIN-CONTAINING PROTEIN"/>
    <property type="match status" value="1"/>
</dbReference>
<dbReference type="Pfam" id="PF00188">
    <property type="entry name" value="CAP"/>
    <property type="match status" value="1"/>
</dbReference>
<dbReference type="InterPro" id="IPR026906">
    <property type="entry name" value="LRR_5"/>
</dbReference>
<protein>
    <submittedName>
        <fullName evidence="3">Leucine-rich repeat protein</fullName>
    </submittedName>
</protein>
<dbReference type="InterPro" id="IPR008964">
    <property type="entry name" value="Invasin/intimin_cell_adhesion"/>
</dbReference>
<dbReference type="SUPFAM" id="SSF49265">
    <property type="entry name" value="Fibronectin type III"/>
    <property type="match status" value="1"/>
</dbReference>
<organism evidence="3 4">
    <name type="scientific">Candidatus Limivivens merdigallinarum</name>
    <dbReference type="NCBI Taxonomy" id="2840859"/>
    <lineage>
        <taxon>Bacteria</taxon>
        <taxon>Bacillati</taxon>
        <taxon>Bacillota</taxon>
        <taxon>Clostridia</taxon>
        <taxon>Lachnospirales</taxon>
        <taxon>Lachnospiraceae</taxon>
        <taxon>Lachnospiraceae incertae sedis</taxon>
        <taxon>Candidatus Limivivens</taxon>
    </lineage>
</organism>
<dbReference type="InterPro" id="IPR036116">
    <property type="entry name" value="FN3_sf"/>
</dbReference>
<evidence type="ECO:0000256" key="1">
    <source>
        <dbReference type="SAM" id="SignalP"/>
    </source>
</evidence>
<dbReference type="PROSITE" id="PS50853">
    <property type="entry name" value="FN3"/>
    <property type="match status" value="1"/>
</dbReference>
<reference evidence="3" key="1">
    <citation type="submission" date="2020-10" db="EMBL/GenBank/DDBJ databases">
        <authorList>
            <person name="Gilroy R."/>
        </authorList>
    </citation>
    <scope>NUCLEOTIDE SEQUENCE</scope>
    <source>
        <strain evidence="3">ChiSjej3B21-11622</strain>
    </source>
</reference>
<dbReference type="Gene3D" id="2.60.40.10">
    <property type="entry name" value="Immunoglobulins"/>
    <property type="match status" value="1"/>
</dbReference>
<dbReference type="Pfam" id="PF13306">
    <property type="entry name" value="LRR_5"/>
    <property type="match status" value="1"/>
</dbReference>
<keyword evidence="1" id="KW-0732">Signal</keyword>
<reference evidence="3" key="2">
    <citation type="journal article" date="2021" name="PeerJ">
        <title>Extensive microbial diversity within the chicken gut microbiome revealed by metagenomics and culture.</title>
        <authorList>
            <person name="Gilroy R."/>
            <person name="Ravi A."/>
            <person name="Getino M."/>
            <person name="Pursley I."/>
            <person name="Horton D.L."/>
            <person name="Alikhan N.F."/>
            <person name="Baker D."/>
            <person name="Gharbi K."/>
            <person name="Hall N."/>
            <person name="Watson M."/>
            <person name="Adriaenssens E.M."/>
            <person name="Foster-Nyarko E."/>
            <person name="Jarju S."/>
            <person name="Secka A."/>
            <person name="Antonio M."/>
            <person name="Oren A."/>
            <person name="Chaudhuri R.R."/>
            <person name="La Ragione R."/>
            <person name="Hildebrand F."/>
            <person name="Pallen M.J."/>
        </authorList>
    </citation>
    <scope>NUCLEOTIDE SEQUENCE</scope>
    <source>
        <strain evidence="3">ChiSjej3B21-11622</strain>
    </source>
</reference>
<feature type="chain" id="PRO_5038911857" evidence="1">
    <location>
        <begin position="34"/>
        <end position="742"/>
    </location>
</feature>
<dbReference type="CDD" id="cd05379">
    <property type="entry name" value="CAP_bacterial"/>
    <property type="match status" value="1"/>
</dbReference>
<dbReference type="SUPFAM" id="SSF55797">
    <property type="entry name" value="PR-1-like"/>
    <property type="match status" value="1"/>
</dbReference>
<dbReference type="InterPro" id="IPR014044">
    <property type="entry name" value="CAP_dom"/>
</dbReference>
<dbReference type="InterPro" id="IPR003343">
    <property type="entry name" value="Big_2"/>
</dbReference>
<dbReference type="Gene3D" id="2.60.40.1080">
    <property type="match status" value="3"/>
</dbReference>
<evidence type="ECO:0000313" key="3">
    <source>
        <dbReference type="EMBL" id="HIQ95682.1"/>
    </source>
</evidence>
<dbReference type="Proteomes" id="UP000886886">
    <property type="component" value="Unassembled WGS sequence"/>
</dbReference>
<dbReference type="InterPro" id="IPR035940">
    <property type="entry name" value="CAP_sf"/>
</dbReference>
<comment type="caution">
    <text evidence="3">The sequence shown here is derived from an EMBL/GenBank/DDBJ whole genome shotgun (WGS) entry which is preliminary data.</text>
</comment>
<feature type="domain" description="Fibronectin type-III" evidence="2">
    <location>
        <begin position="652"/>
        <end position="742"/>
    </location>
</feature>
<evidence type="ECO:0000259" key="2">
    <source>
        <dbReference type="PROSITE" id="PS50853"/>
    </source>
</evidence>
<dbReference type="InterPro" id="IPR003961">
    <property type="entry name" value="FN3_dom"/>
</dbReference>
<dbReference type="Gene3D" id="3.80.10.10">
    <property type="entry name" value="Ribonuclease Inhibitor"/>
    <property type="match status" value="1"/>
</dbReference>
<dbReference type="InterPro" id="IPR032675">
    <property type="entry name" value="LRR_dom_sf"/>
</dbReference>
<dbReference type="SUPFAM" id="SSF49373">
    <property type="entry name" value="Invasin/intimin cell-adhesion fragments"/>
    <property type="match status" value="3"/>
</dbReference>
<dbReference type="SMART" id="SM00635">
    <property type="entry name" value="BID_2"/>
    <property type="match status" value="3"/>
</dbReference>